<evidence type="ECO:0000256" key="4">
    <source>
        <dbReference type="RuleBase" id="RU365031"/>
    </source>
</evidence>
<organism evidence="5 6">
    <name type="scientific">Dictyobacter kobayashii</name>
    <dbReference type="NCBI Taxonomy" id="2014872"/>
    <lineage>
        <taxon>Bacteria</taxon>
        <taxon>Bacillati</taxon>
        <taxon>Chloroflexota</taxon>
        <taxon>Ktedonobacteria</taxon>
        <taxon>Ktedonobacterales</taxon>
        <taxon>Dictyobacteraceae</taxon>
        <taxon>Dictyobacter</taxon>
    </lineage>
</organism>
<evidence type="ECO:0000256" key="1">
    <source>
        <dbReference type="ARBA" id="ARBA00006383"/>
    </source>
</evidence>
<comment type="catalytic activity">
    <reaction evidence="4">
        <text>a 2-deoxystreptamine antibiotic + acetyl-CoA = an N(3)-acetyl-2-deoxystreptamine antibiotic + CoA + H(+)</text>
        <dbReference type="Rhea" id="RHEA:12665"/>
        <dbReference type="ChEBI" id="CHEBI:15378"/>
        <dbReference type="ChEBI" id="CHEBI:57287"/>
        <dbReference type="ChEBI" id="CHEBI:57288"/>
        <dbReference type="ChEBI" id="CHEBI:57921"/>
        <dbReference type="ChEBI" id="CHEBI:77452"/>
        <dbReference type="EC" id="2.3.1.81"/>
    </reaction>
</comment>
<keyword evidence="2 4" id="KW-0808">Transferase</keyword>
<reference evidence="6" key="1">
    <citation type="submission" date="2018-12" db="EMBL/GenBank/DDBJ databases">
        <title>Tengunoibacter tsumagoiensis gen. nov., sp. nov., Dictyobacter kobayashii sp. nov., D. alpinus sp. nov., and D. joshuensis sp. nov. and description of Dictyobacteraceae fam. nov. within the order Ktedonobacterales isolated from Tengu-no-mugimeshi.</title>
        <authorList>
            <person name="Wang C.M."/>
            <person name="Zheng Y."/>
            <person name="Sakai Y."/>
            <person name="Toyoda A."/>
            <person name="Minakuchi Y."/>
            <person name="Abe K."/>
            <person name="Yokota A."/>
            <person name="Yabe S."/>
        </authorList>
    </citation>
    <scope>NUCLEOTIDE SEQUENCE [LARGE SCALE GENOMIC DNA]</scope>
    <source>
        <strain evidence="6">Uno11</strain>
    </source>
</reference>
<dbReference type="InterPro" id="IPR028345">
    <property type="entry name" value="Antibiotic_NAT-like"/>
</dbReference>
<protein>
    <recommendedName>
        <fullName evidence="4">Aminoglycoside N(3)-acetyltransferase</fullName>
        <ecNumber evidence="4">2.3.1.-</ecNumber>
    </recommendedName>
</protein>
<dbReference type="InterPro" id="IPR003679">
    <property type="entry name" value="Amioglycoside_AcTrfase"/>
</dbReference>
<dbReference type="AlphaFoldDB" id="A0A402AD52"/>
<dbReference type="EMBL" id="BIFS01000001">
    <property type="protein sequence ID" value="GCE17032.1"/>
    <property type="molecule type" value="Genomic_DNA"/>
</dbReference>
<comment type="similarity">
    <text evidence="1 4">Belongs to the antibiotic N-acetyltransferase family.</text>
</comment>
<evidence type="ECO:0000256" key="3">
    <source>
        <dbReference type="ARBA" id="ARBA00023315"/>
    </source>
</evidence>
<comment type="caution">
    <text evidence="5">The sequence shown here is derived from an EMBL/GenBank/DDBJ whole genome shotgun (WGS) entry which is preliminary data.</text>
</comment>
<dbReference type="EC" id="2.3.1.-" evidence="4"/>
<keyword evidence="4" id="KW-0046">Antibiotic resistance</keyword>
<dbReference type="RefSeq" id="WP_246035271.1">
    <property type="nucleotide sequence ID" value="NZ_BIFS01000001.1"/>
</dbReference>
<dbReference type="Pfam" id="PF02522">
    <property type="entry name" value="Antibiotic_NAT"/>
    <property type="match status" value="1"/>
</dbReference>
<dbReference type="PANTHER" id="PTHR11104">
    <property type="entry name" value="AMINOGLYCOSIDE N3-ACETYLTRANSFERASE"/>
    <property type="match status" value="1"/>
</dbReference>
<proteinExistence type="inferred from homology"/>
<keyword evidence="6" id="KW-1185">Reference proteome</keyword>
<evidence type="ECO:0000313" key="6">
    <source>
        <dbReference type="Proteomes" id="UP000287188"/>
    </source>
</evidence>
<gene>
    <name evidence="5" type="ORF">KDK_08320</name>
</gene>
<dbReference type="Proteomes" id="UP000287188">
    <property type="component" value="Unassembled WGS sequence"/>
</dbReference>
<accession>A0A402AD52</accession>
<evidence type="ECO:0000256" key="2">
    <source>
        <dbReference type="ARBA" id="ARBA00022679"/>
    </source>
</evidence>
<name>A0A402AD52_9CHLR</name>
<dbReference type="PANTHER" id="PTHR11104:SF0">
    <property type="entry name" value="SPBETA PROPHAGE-DERIVED AMINOGLYCOSIDE N(3')-ACETYLTRANSFERASE-LIKE PROTEIN YOKD"/>
    <property type="match status" value="1"/>
</dbReference>
<dbReference type="GO" id="GO:0046677">
    <property type="term" value="P:response to antibiotic"/>
    <property type="evidence" value="ECO:0007669"/>
    <property type="project" value="UniProtKB-KW"/>
</dbReference>
<dbReference type="GO" id="GO:0046353">
    <property type="term" value="F:aminoglycoside 3-N-acetyltransferase activity"/>
    <property type="evidence" value="ECO:0007669"/>
    <property type="project" value="UniProtKB-EC"/>
</dbReference>
<dbReference type="SUPFAM" id="SSF110710">
    <property type="entry name" value="TTHA0583/YokD-like"/>
    <property type="match status" value="1"/>
</dbReference>
<evidence type="ECO:0000313" key="5">
    <source>
        <dbReference type="EMBL" id="GCE17032.1"/>
    </source>
</evidence>
<sequence length="228" mass="25313">MYRAGPYFFGCRLRRGSPDRPEMRPVRNGIRYDQLSSRFHMGGNEVYTPASREINITMGLIPQYIVEHPQRVRGNHPLNSFAALGPLAETLIDGQDPLDVYAPLHTLTLMHGSIILMGVGLERMTFLHYAEQVAGRELFRRCANGPDRQPMLVEVGSCSEGFGRLEPVLVTAQQKLKVGQSLWQVYAAGEALQLAVDAIQEQPEITHCADNECVRCNDAIKGGPLLAI</sequence>
<keyword evidence="3 4" id="KW-0012">Acyltransferase</keyword>